<dbReference type="RefSeq" id="WP_039326933.1">
    <property type="nucleotide sequence ID" value="NZ_CP007496.1"/>
</dbReference>
<dbReference type="InterPro" id="IPR050696">
    <property type="entry name" value="FtsA/MreB"/>
</dbReference>
<accession>A0A6S4GQT3</accession>
<dbReference type="KEGG" id="sox:TM7x_00780"/>
<protein>
    <recommendedName>
        <fullName evidence="5 6">Cell division protein FtsA</fullName>
    </recommendedName>
</protein>
<dbReference type="GO" id="GO:0009898">
    <property type="term" value="C:cytoplasmic side of plasma membrane"/>
    <property type="evidence" value="ECO:0007669"/>
    <property type="project" value="UniProtKB-UniRule"/>
</dbReference>
<dbReference type="InterPro" id="IPR043129">
    <property type="entry name" value="ATPase_NBD"/>
</dbReference>
<keyword evidence="4 5" id="KW-0131">Cell cycle</keyword>
<dbReference type="InterPro" id="IPR020823">
    <property type="entry name" value="Cell_div_FtsA"/>
</dbReference>
<comment type="subunit">
    <text evidence="5">Self-interacts. Interacts with FtsZ.</text>
</comment>
<evidence type="ECO:0000256" key="5">
    <source>
        <dbReference type="HAMAP-Rule" id="MF_02033"/>
    </source>
</evidence>
<proteinExistence type="inferred from homology"/>
<dbReference type="Proteomes" id="UP000030902">
    <property type="component" value="Chromosome"/>
</dbReference>
<dbReference type="NCBIfam" id="TIGR01174">
    <property type="entry name" value="ftsA"/>
    <property type="match status" value="1"/>
</dbReference>
<dbReference type="Gene3D" id="3.30.420.40">
    <property type="match status" value="2"/>
</dbReference>
<dbReference type="HAMAP" id="MF_02033">
    <property type="entry name" value="FtsA"/>
    <property type="match status" value="1"/>
</dbReference>
<sequence>MQEQSRYVVGIDVGTKNVRCVVGYADAESGVPKIVGVGEAPNSGMRKGVVTNLAGPAEAIDKALESAERMSGHQVNAATVSINGSHLLSTKADGMITVGTVSNEVTTDDVLRLEEVATTGKVPQNREILEIVAHSYRLDGQDNIKDPVGMTGARLEIKANVVSGLVPHITNLQKSAEMAKVDLSSVVPSVLAASQAVLTESQRENGVAVIDFGAATTGVAVYEEGDLQHLAVIPMGGQNVTNDLAIGLRTDPEVAEVVKLAHARFGGEALGEIEIKIAKQTYKFNQEEIDEIVQARYEEIFEAIAKELKRAGRLGKLPSGVVLVGGAAKVKGLVEFAKDQLSVAACLGKPSGYSGASDEVKGVEFSAAVGLMLLDSMDVPQHAKSLAGARDVTKKAGGFLKNIFARFK</sequence>
<dbReference type="Pfam" id="PF02491">
    <property type="entry name" value="SHS2_FTSA"/>
    <property type="match status" value="1"/>
</dbReference>
<dbReference type="InterPro" id="IPR003494">
    <property type="entry name" value="SHS2_FtsA"/>
</dbReference>
<dbReference type="SUPFAM" id="SSF53067">
    <property type="entry name" value="Actin-like ATPase domain"/>
    <property type="match status" value="2"/>
</dbReference>
<evidence type="ECO:0000313" key="8">
    <source>
        <dbReference type="EMBL" id="AJA06729.1"/>
    </source>
</evidence>
<comment type="subcellular location">
    <subcellularLocation>
        <location evidence="5">Cell membrane</location>
        <topology evidence="5">Peripheral membrane protein</topology>
        <orientation evidence="5">Cytoplasmic side</orientation>
    </subcellularLocation>
    <text evidence="5">Localizes to the Z ring in an FtsZ-dependent manner. Targeted to the membrane through a conserved C-terminal amphipathic helix.</text>
</comment>
<gene>
    <name evidence="5" type="primary">ftsA</name>
    <name evidence="8" type="ORF">TM7x_00780</name>
</gene>
<evidence type="ECO:0000256" key="3">
    <source>
        <dbReference type="ARBA" id="ARBA00023136"/>
    </source>
</evidence>
<comment type="function">
    <text evidence="5 6">Cell division protein that is involved in the assembly of the Z ring. May serve as a membrane anchor for the Z ring.</text>
</comment>
<evidence type="ECO:0000313" key="9">
    <source>
        <dbReference type="Proteomes" id="UP000030902"/>
    </source>
</evidence>
<feature type="domain" description="SHS2" evidence="7">
    <location>
        <begin position="8"/>
        <end position="197"/>
    </location>
</feature>
<name>A0A6S4GQT3_9BACT</name>
<evidence type="ECO:0000256" key="1">
    <source>
        <dbReference type="ARBA" id="ARBA00022475"/>
    </source>
</evidence>
<dbReference type="Pfam" id="PF14450">
    <property type="entry name" value="FtsA"/>
    <property type="match status" value="1"/>
</dbReference>
<dbReference type="Gene3D" id="3.30.1490.110">
    <property type="match status" value="1"/>
</dbReference>
<dbReference type="EMBL" id="CP007496">
    <property type="protein sequence ID" value="AJA06729.1"/>
    <property type="molecule type" value="Genomic_DNA"/>
</dbReference>
<dbReference type="AlphaFoldDB" id="A0A6S4GQT3"/>
<reference evidence="8 9" key="1">
    <citation type="journal article" date="2015" name="Proc. Natl. Acad. Sci. U.S.A.">
        <title>Cultivation of a human-associated TM7 phylotype reveals a reduced genome and epibiotic parasitic lifestyle.</title>
        <authorList>
            <person name="He X."/>
            <person name="McLean J.S."/>
            <person name="Edlund A."/>
            <person name="Yooseph S."/>
            <person name="Hall A.P."/>
            <person name="Liu S.Y."/>
            <person name="Dorrestein P.C."/>
            <person name="Esquenazi E."/>
            <person name="Hunter R.C."/>
            <person name="Cheng G."/>
            <person name="Nelson K.E."/>
            <person name="Lux R."/>
            <person name="Shi W."/>
        </authorList>
    </citation>
    <scope>NUCLEOTIDE SEQUENCE [LARGE SCALE GENOMIC DNA]</scope>
    <source>
        <strain evidence="8 9">TM7x</strain>
    </source>
</reference>
<dbReference type="CDD" id="cd24048">
    <property type="entry name" value="ASKHA_NBD_FtsA"/>
    <property type="match status" value="1"/>
</dbReference>
<dbReference type="GO" id="GO:0032153">
    <property type="term" value="C:cell division site"/>
    <property type="evidence" value="ECO:0007669"/>
    <property type="project" value="UniProtKB-UniRule"/>
</dbReference>
<evidence type="ECO:0000256" key="2">
    <source>
        <dbReference type="ARBA" id="ARBA00022618"/>
    </source>
</evidence>
<dbReference type="GO" id="GO:0043093">
    <property type="term" value="P:FtsZ-dependent cytokinesis"/>
    <property type="evidence" value="ECO:0007669"/>
    <property type="project" value="UniProtKB-UniRule"/>
</dbReference>
<dbReference type="PANTHER" id="PTHR32432:SF4">
    <property type="entry name" value="CELL DIVISION PROTEIN FTSA"/>
    <property type="match status" value="1"/>
</dbReference>
<comment type="similarity">
    <text evidence="5 6">Belongs to the FtsA/MreB family.</text>
</comment>
<dbReference type="SMART" id="SM00842">
    <property type="entry name" value="FtsA"/>
    <property type="match status" value="1"/>
</dbReference>
<keyword evidence="1 5" id="KW-1003">Cell membrane</keyword>
<keyword evidence="2 5" id="KW-0132">Cell division</keyword>
<keyword evidence="9" id="KW-1185">Reference proteome</keyword>
<evidence type="ECO:0000256" key="6">
    <source>
        <dbReference type="PIRNR" id="PIRNR003101"/>
    </source>
</evidence>
<organism evidence="8 9">
    <name type="scientific">Candidatus Nanosynbacter lyticus</name>
    <dbReference type="NCBI Taxonomy" id="2093824"/>
    <lineage>
        <taxon>Bacteria</taxon>
        <taxon>Candidatus Saccharimonadota</taxon>
        <taxon>Candidatus Saccharimonadia</taxon>
        <taxon>Candidatus Nanosynbacterales</taxon>
        <taxon>Candidatus Nanosynbacteraceae</taxon>
        <taxon>Candidatus Nanosynbacter</taxon>
    </lineage>
</organism>
<keyword evidence="3 5" id="KW-0472">Membrane</keyword>
<evidence type="ECO:0000256" key="4">
    <source>
        <dbReference type="ARBA" id="ARBA00023306"/>
    </source>
</evidence>
<dbReference type="PIRSF" id="PIRSF003101">
    <property type="entry name" value="FtsA"/>
    <property type="match status" value="1"/>
</dbReference>
<dbReference type="PANTHER" id="PTHR32432">
    <property type="entry name" value="CELL DIVISION PROTEIN FTSA-RELATED"/>
    <property type="match status" value="1"/>
</dbReference>
<evidence type="ECO:0000259" key="7">
    <source>
        <dbReference type="SMART" id="SM00842"/>
    </source>
</evidence>